<protein>
    <submittedName>
        <fullName evidence="2">Uncharacterized protein</fullName>
    </submittedName>
</protein>
<name>A0ABY7QN51_9FLAO</name>
<accession>A0ABY7QN51</accession>
<keyword evidence="1" id="KW-0472">Membrane</keyword>
<evidence type="ECO:0000313" key="3">
    <source>
        <dbReference type="Proteomes" id="UP001210978"/>
    </source>
</evidence>
<keyword evidence="3" id="KW-1185">Reference proteome</keyword>
<keyword evidence="1" id="KW-0812">Transmembrane</keyword>
<proteinExistence type="predicted"/>
<dbReference type="EMBL" id="CP115859">
    <property type="protein sequence ID" value="WBV61112.1"/>
    <property type="molecule type" value="Genomic_DNA"/>
</dbReference>
<gene>
    <name evidence="2" type="ORF">PFY12_03085</name>
</gene>
<evidence type="ECO:0000313" key="2">
    <source>
        <dbReference type="EMBL" id="WBV61112.1"/>
    </source>
</evidence>
<organism evidence="2 3">
    <name type="scientific">Chryseobacterium camelliae</name>
    <dbReference type="NCBI Taxonomy" id="1265445"/>
    <lineage>
        <taxon>Bacteria</taxon>
        <taxon>Pseudomonadati</taxon>
        <taxon>Bacteroidota</taxon>
        <taxon>Flavobacteriia</taxon>
        <taxon>Flavobacteriales</taxon>
        <taxon>Weeksellaceae</taxon>
        <taxon>Chryseobacterium group</taxon>
        <taxon>Chryseobacterium</taxon>
    </lineage>
</organism>
<sequence length="128" mass="15522">MINLIKYLYNKYYYFQIKVGNRDIAKYTPILMITLFLNLYFVFFLMLLNFLFEISFPEIPKVTYFIGFFSVLFLLYILLIYDAKFKKIIDNDEIKKRSNMFSILFPIIGFILFNLGWIIKMLQNQGRL</sequence>
<feature type="transmembrane region" description="Helical" evidence="1">
    <location>
        <begin position="64"/>
        <end position="81"/>
    </location>
</feature>
<feature type="transmembrane region" description="Helical" evidence="1">
    <location>
        <begin position="30"/>
        <end position="52"/>
    </location>
</feature>
<feature type="transmembrane region" description="Helical" evidence="1">
    <location>
        <begin position="101"/>
        <end position="119"/>
    </location>
</feature>
<reference evidence="2 3" key="1">
    <citation type="submission" date="2023-01" db="EMBL/GenBank/DDBJ databases">
        <title>Complete genome of Chryseobacterium camelliae VAN22-5A.</title>
        <authorList>
            <person name="Zong G."/>
            <person name="Cao G."/>
        </authorList>
    </citation>
    <scope>NUCLEOTIDE SEQUENCE [LARGE SCALE GENOMIC DNA]</scope>
    <source>
        <strain evidence="2 3">VAN22-5A</strain>
    </source>
</reference>
<dbReference type="RefSeq" id="WP_271149413.1">
    <property type="nucleotide sequence ID" value="NZ_CP115859.1"/>
</dbReference>
<keyword evidence="1" id="KW-1133">Transmembrane helix</keyword>
<evidence type="ECO:0000256" key="1">
    <source>
        <dbReference type="SAM" id="Phobius"/>
    </source>
</evidence>
<dbReference type="Proteomes" id="UP001210978">
    <property type="component" value="Chromosome"/>
</dbReference>